<dbReference type="Proteomes" id="UP000317575">
    <property type="component" value="Segment"/>
</dbReference>
<gene>
    <name evidence="2" type="ORF">D6_0076</name>
</gene>
<evidence type="ECO:0000313" key="2">
    <source>
        <dbReference type="EMBL" id="QDJ97236.1"/>
    </source>
</evidence>
<feature type="region of interest" description="Disordered" evidence="1">
    <location>
        <begin position="1"/>
        <end position="43"/>
    </location>
</feature>
<evidence type="ECO:0000256" key="1">
    <source>
        <dbReference type="SAM" id="MobiDB-lite"/>
    </source>
</evidence>
<accession>A0A514TW36</accession>
<protein>
    <submittedName>
        <fullName evidence="2">Uncharacterized protein</fullName>
    </submittedName>
</protein>
<evidence type="ECO:0000313" key="3">
    <source>
        <dbReference type="Proteomes" id="UP000317575"/>
    </source>
</evidence>
<proteinExistence type="predicted"/>
<reference evidence="2" key="1">
    <citation type="submission" date="2019-06" db="EMBL/GenBank/DDBJ databases">
        <title>Complete genome sequence of Aeromonas hydrophila bacteriophage D6.</title>
        <authorList>
            <person name="Rai S."/>
            <person name="Tyagi A."/>
            <person name="Kumar N."/>
            <person name="Singh N."/>
        </authorList>
    </citation>
    <scope>NUCLEOTIDE SEQUENCE [LARGE SCALE GENOMIC DNA]</scope>
</reference>
<keyword evidence="3" id="KW-1185">Reference proteome</keyword>
<dbReference type="EMBL" id="MN131137">
    <property type="protein sequence ID" value="QDJ97236.1"/>
    <property type="molecule type" value="Genomic_DNA"/>
</dbReference>
<name>A0A514TW36_9CAUD</name>
<organism evidence="2 3">
    <name type="scientific">Aeromonas phage D6</name>
    <dbReference type="NCBI Taxonomy" id="2593322"/>
    <lineage>
        <taxon>Viruses</taxon>
        <taxon>Duplodnaviria</taxon>
        <taxon>Heunggongvirae</taxon>
        <taxon>Uroviricota</taxon>
        <taxon>Caudoviricetes</taxon>
        <taxon>Chimalliviridae</taxon>
        <taxon>Ludhianavirus</taxon>
        <taxon>Ludhianavirus D6</taxon>
    </lineage>
</organism>
<feature type="compositionally biased region" description="Polar residues" evidence="1">
    <location>
        <begin position="1"/>
        <end position="27"/>
    </location>
</feature>
<sequence length="43" mass="4729">MSLSGLVKFNSNRTNSGEKQQAPNQGNGFVVTATKRMPDYLNK</sequence>